<organism evidence="3 4">
    <name type="scientific">Leptospira licerasiae str. MMD4847</name>
    <dbReference type="NCBI Taxonomy" id="1049971"/>
    <lineage>
        <taxon>Bacteria</taxon>
        <taxon>Pseudomonadati</taxon>
        <taxon>Spirochaetota</taxon>
        <taxon>Spirochaetia</taxon>
        <taxon>Leptospirales</taxon>
        <taxon>Leptospiraceae</taxon>
        <taxon>Leptospira</taxon>
    </lineage>
</organism>
<sequence>MKKLKSEIIEKSAESIRDGLREVLLSEIIADPKAQPRQSLNEALVQEYVFALRNGDRFPPVVLFGENKRFYLADGFHRLMAHRIAGLKTIEAYVKAGDLRGAILFSTGANEDHGLRRTPEDKRKAVFTLLKDDEWSQWSDREIARIAKVSNTFVSNLRGELRDSTVNVDSEGLIEGAREFDIVRFRTKYGTEANMKVSRQNKNKTKKEAANKNEKTPLTPKEQKTFLRQEIKNLNSEKVQLKKDYTSEIKRINKELSLAKKKLKAIV</sequence>
<dbReference type="SUPFAM" id="SSF110849">
    <property type="entry name" value="ParB/Sulfiredoxin"/>
    <property type="match status" value="1"/>
</dbReference>
<dbReference type="EMBL" id="AHOM02000005">
    <property type="protein sequence ID" value="EJZ42308.1"/>
    <property type="molecule type" value="Genomic_DNA"/>
</dbReference>
<evidence type="ECO:0000256" key="1">
    <source>
        <dbReference type="SAM" id="MobiDB-lite"/>
    </source>
</evidence>
<proteinExistence type="predicted"/>
<feature type="domain" description="ParB-like N-terminal" evidence="2">
    <location>
        <begin position="21"/>
        <end position="111"/>
    </location>
</feature>
<feature type="region of interest" description="Disordered" evidence="1">
    <location>
        <begin position="198"/>
        <end position="221"/>
    </location>
</feature>
<accession>A0ABP2RIP6</accession>
<dbReference type="RefSeq" id="WP_008591868.1">
    <property type="nucleotide sequence ID" value="NZ_AHOM02000005.1"/>
</dbReference>
<dbReference type="Pfam" id="PF02195">
    <property type="entry name" value="ParB_N"/>
    <property type="match status" value="1"/>
</dbReference>
<reference evidence="3 4" key="1">
    <citation type="submission" date="2012-08" db="EMBL/GenBank/DDBJ databases">
        <authorList>
            <person name="Harkins D.M."/>
            <person name="Durkin A.S."/>
            <person name="Selengut J.D."/>
            <person name="Sanka R."/>
            <person name="DePew J."/>
            <person name="Purushe J."/>
            <person name="Matthias M.A."/>
            <person name="Vinetz J.M."/>
            <person name="Sutton G.G."/>
            <person name="Nelson W.C."/>
            <person name="Fouts D.E."/>
        </authorList>
    </citation>
    <scope>NUCLEOTIDE SEQUENCE [LARGE SCALE GENOMIC DNA]</scope>
    <source>
        <strain evidence="3 4">MMD4847</strain>
    </source>
</reference>
<evidence type="ECO:0000259" key="2">
    <source>
        <dbReference type="SMART" id="SM00470"/>
    </source>
</evidence>
<keyword evidence="4" id="KW-1185">Reference proteome</keyword>
<dbReference type="Proteomes" id="UP000018720">
    <property type="component" value="Unassembled WGS sequence"/>
</dbReference>
<protein>
    <submittedName>
        <fullName evidence="3">ParB-like protein</fullName>
    </submittedName>
</protein>
<dbReference type="InterPro" id="IPR003115">
    <property type="entry name" value="ParB_N"/>
</dbReference>
<comment type="caution">
    <text evidence="3">The sequence shown here is derived from an EMBL/GenBank/DDBJ whole genome shotgun (WGS) entry which is preliminary data.</text>
</comment>
<dbReference type="InterPro" id="IPR036086">
    <property type="entry name" value="ParB/Sulfiredoxin_sf"/>
</dbReference>
<dbReference type="Gene3D" id="3.90.1530.10">
    <property type="entry name" value="Conserved hypothetical protein from pyrococcus furiosus pfu- 392566-001, ParB domain"/>
    <property type="match status" value="1"/>
</dbReference>
<name>A0ABP2RIP6_9LEPT</name>
<dbReference type="SMART" id="SM00470">
    <property type="entry name" value="ParB"/>
    <property type="match status" value="1"/>
</dbReference>
<gene>
    <name evidence="3" type="ORF">LEP1GSC178_0069</name>
</gene>
<evidence type="ECO:0000313" key="3">
    <source>
        <dbReference type="EMBL" id="EJZ42308.1"/>
    </source>
</evidence>
<evidence type="ECO:0000313" key="4">
    <source>
        <dbReference type="Proteomes" id="UP000018720"/>
    </source>
</evidence>
<feature type="compositionally biased region" description="Basic and acidic residues" evidence="1">
    <location>
        <begin position="206"/>
        <end position="221"/>
    </location>
</feature>